<dbReference type="HOGENOM" id="CLU_019602_1_1_11"/>
<dbReference type="InterPro" id="IPR010065">
    <property type="entry name" value="AA_ABC_transptr_permease_3TM"/>
</dbReference>
<evidence type="ECO:0000256" key="9">
    <source>
        <dbReference type="SAM" id="MobiDB-lite"/>
    </source>
</evidence>
<organism evidence="11 13">
    <name type="scientific">Streptomyces nodosus</name>
    <dbReference type="NCBI Taxonomy" id="40318"/>
    <lineage>
        <taxon>Bacteria</taxon>
        <taxon>Bacillati</taxon>
        <taxon>Actinomycetota</taxon>
        <taxon>Actinomycetes</taxon>
        <taxon>Kitasatosporales</taxon>
        <taxon>Streptomycetaceae</taxon>
        <taxon>Streptomyces</taxon>
    </lineage>
</organism>
<feature type="region of interest" description="Disordered" evidence="9">
    <location>
        <begin position="1"/>
        <end position="23"/>
    </location>
</feature>
<dbReference type="OrthoDB" id="9814902at2"/>
<evidence type="ECO:0000256" key="3">
    <source>
        <dbReference type="ARBA" id="ARBA00022475"/>
    </source>
</evidence>
<dbReference type="Gene3D" id="1.10.3720.10">
    <property type="entry name" value="MetI-like"/>
    <property type="match status" value="1"/>
</dbReference>
<feature type="transmembrane region" description="Helical" evidence="8">
    <location>
        <begin position="331"/>
        <end position="348"/>
    </location>
</feature>
<dbReference type="Pfam" id="PF00528">
    <property type="entry name" value="BPD_transp_1"/>
    <property type="match status" value="1"/>
</dbReference>
<comment type="subcellular location">
    <subcellularLocation>
        <location evidence="1 8">Cell membrane</location>
        <topology evidence="1 8">Multi-pass membrane protein</topology>
    </subcellularLocation>
</comment>
<keyword evidence="3" id="KW-1003">Cell membrane</keyword>
<sequence>MATRAPGTKAGAMRSQTTAAEPTPAAPLATSGYLGAAGVLALLATVLCYQFTGAAVSRSQPLHLLLGVVLPVLVLGGPFLLSYSRSKQSEREWAEGRYAEARVAASRSRDASVSSLGLTGFVAVAALAGLLVFTNDGAVQKTFFNVSYMTKSLGDIFGALVINIEIAVGAQLLAMLFGLLLAVGRLLPGKGFWPVRALCIAYIDVFRGIPSVVLIYLVCFGLPLTDVPVLSKGDPIVYAIVALAMTYSAYNAELYRAGIESINKGQTSAALSMGLSQPDVYRFVILPQMARNIAAPMLSQFIGLQKDTALVIVVGIIDAFSQAKIYSANDFNLSAVTAVCFVFVLITIPQTRFVDYLLARSGTKLKRV</sequence>
<dbReference type="InterPro" id="IPR043429">
    <property type="entry name" value="ArtM/GltK/GlnP/TcyL/YhdX-like"/>
</dbReference>
<reference evidence="13" key="1">
    <citation type="submission" date="2014-09" db="EMBL/GenBank/DDBJ databases">
        <title>Sequence of the Streptomyces nodosus genome.</title>
        <authorList>
            <person name="Sweeney P."/>
            <person name="Stephens N."/>
            <person name="Murphy C."/>
            <person name="Caffrey P."/>
        </authorList>
    </citation>
    <scope>NUCLEOTIDE SEQUENCE [LARGE SCALE GENOMIC DNA]</scope>
    <source>
        <strain evidence="13">ATCC 14899</strain>
    </source>
</reference>
<keyword evidence="5" id="KW-0029">Amino-acid transport</keyword>
<dbReference type="Proteomes" id="UP000031526">
    <property type="component" value="Chromosome"/>
</dbReference>
<evidence type="ECO:0000256" key="4">
    <source>
        <dbReference type="ARBA" id="ARBA00022692"/>
    </source>
</evidence>
<feature type="domain" description="ABC transmembrane type-1" evidence="10">
    <location>
        <begin position="160"/>
        <end position="354"/>
    </location>
</feature>
<evidence type="ECO:0000313" key="14">
    <source>
        <dbReference type="Proteomes" id="UP000325763"/>
    </source>
</evidence>
<evidence type="ECO:0000256" key="7">
    <source>
        <dbReference type="ARBA" id="ARBA00023136"/>
    </source>
</evidence>
<dbReference type="STRING" id="40318.SNOD_02260"/>
<evidence type="ECO:0000256" key="5">
    <source>
        <dbReference type="ARBA" id="ARBA00022970"/>
    </source>
</evidence>
<feature type="transmembrane region" description="Helical" evidence="8">
    <location>
        <begin position="205"/>
        <end position="224"/>
    </location>
</feature>
<evidence type="ECO:0000313" key="12">
    <source>
        <dbReference type="EMBL" id="QEV37583.1"/>
    </source>
</evidence>
<evidence type="ECO:0000313" key="11">
    <source>
        <dbReference type="EMBL" id="AJE39003.1"/>
    </source>
</evidence>
<protein>
    <submittedName>
        <fullName evidence="11 12">Amino acid ABC transporter permease</fullName>
    </submittedName>
</protein>
<dbReference type="KEGG" id="snq:CP978_02635"/>
<dbReference type="CDD" id="cd06261">
    <property type="entry name" value="TM_PBP2"/>
    <property type="match status" value="1"/>
</dbReference>
<dbReference type="PANTHER" id="PTHR30614">
    <property type="entry name" value="MEMBRANE COMPONENT OF AMINO ACID ABC TRANSPORTER"/>
    <property type="match status" value="1"/>
</dbReference>
<name>A0A0B5D6Y5_9ACTN</name>
<dbReference type="InterPro" id="IPR000515">
    <property type="entry name" value="MetI-like"/>
</dbReference>
<dbReference type="NCBIfam" id="TIGR01726">
    <property type="entry name" value="HEQRo_perm_3TM"/>
    <property type="match status" value="1"/>
</dbReference>
<keyword evidence="6 8" id="KW-1133">Transmembrane helix</keyword>
<keyword evidence="13" id="KW-1185">Reference proteome</keyword>
<keyword evidence="4 8" id="KW-0812">Transmembrane</keyword>
<evidence type="ECO:0000256" key="6">
    <source>
        <dbReference type="ARBA" id="ARBA00022989"/>
    </source>
</evidence>
<gene>
    <name evidence="12" type="ORF">CP978_02635</name>
    <name evidence="11" type="ORF">SNOD_02260</name>
</gene>
<dbReference type="Proteomes" id="UP000325763">
    <property type="component" value="Chromosome"/>
</dbReference>
<feature type="transmembrane region" description="Helical" evidence="8">
    <location>
        <begin position="236"/>
        <end position="255"/>
    </location>
</feature>
<feature type="transmembrane region" description="Helical" evidence="8">
    <location>
        <begin position="33"/>
        <end position="52"/>
    </location>
</feature>
<reference evidence="11 13" key="2">
    <citation type="journal article" date="2016" name="Appl. Microbiol. Biotechnol.">
        <title>Exploiting the genome sequence of Streptomyces nodosus for enhanced antibiotic production.</title>
        <authorList>
            <person name="Sweeney P."/>
            <person name="Murphy C.D."/>
            <person name="Caffrey P."/>
        </authorList>
    </citation>
    <scope>NUCLEOTIDE SEQUENCE [LARGE SCALE GENOMIC DNA]</scope>
    <source>
        <strain evidence="11 13">ATCC 14899</strain>
    </source>
</reference>
<dbReference type="PROSITE" id="PS50928">
    <property type="entry name" value="ABC_TM1"/>
    <property type="match status" value="1"/>
</dbReference>
<dbReference type="GO" id="GO:0022857">
    <property type="term" value="F:transmembrane transporter activity"/>
    <property type="evidence" value="ECO:0007669"/>
    <property type="project" value="InterPro"/>
</dbReference>
<dbReference type="GO" id="GO:0006865">
    <property type="term" value="P:amino acid transport"/>
    <property type="evidence" value="ECO:0007669"/>
    <property type="project" value="UniProtKB-KW"/>
</dbReference>
<keyword evidence="2 8" id="KW-0813">Transport</keyword>
<dbReference type="PANTHER" id="PTHR30614:SF0">
    <property type="entry name" value="L-CYSTINE TRANSPORT SYSTEM PERMEASE PROTEIN TCYL"/>
    <property type="match status" value="1"/>
</dbReference>
<dbReference type="AlphaFoldDB" id="A0A0B5D6Y5"/>
<evidence type="ECO:0000313" key="13">
    <source>
        <dbReference type="Proteomes" id="UP000031526"/>
    </source>
</evidence>
<evidence type="ECO:0000256" key="8">
    <source>
        <dbReference type="RuleBase" id="RU363032"/>
    </source>
</evidence>
<accession>A0A0B5D6Y5</accession>
<evidence type="ECO:0000256" key="1">
    <source>
        <dbReference type="ARBA" id="ARBA00004651"/>
    </source>
</evidence>
<feature type="transmembrane region" description="Helical" evidence="8">
    <location>
        <begin position="116"/>
        <end position="134"/>
    </location>
</feature>
<keyword evidence="7 8" id="KW-0472">Membrane</keyword>
<dbReference type="SUPFAM" id="SSF161098">
    <property type="entry name" value="MetI-like"/>
    <property type="match status" value="1"/>
</dbReference>
<dbReference type="InterPro" id="IPR035906">
    <property type="entry name" value="MetI-like_sf"/>
</dbReference>
<proteinExistence type="inferred from homology"/>
<reference evidence="12 14" key="3">
    <citation type="submission" date="2017-09" db="EMBL/GenBank/DDBJ databases">
        <title>Streptomyces genome completion.</title>
        <authorList>
            <person name="Lee N."/>
            <person name="Cho B.-K."/>
        </authorList>
    </citation>
    <scope>NUCLEOTIDE SEQUENCE [LARGE SCALE GENOMIC DNA]</scope>
    <source>
        <strain evidence="12 14">ATCC 14899</strain>
    </source>
</reference>
<feature type="transmembrane region" description="Helical" evidence="8">
    <location>
        <begin position="64"/>
        <end position="83"/>
    </location>
</feature>
<evidence type="ECO:0000259" key="10">
    <source>
        <dbReference type="PROSITE" id="PS50928"/>
    </source>
</evidence>
<dbReference type="EMBL" id="CP023747">
    <property type="protein sequence ID" value="QEV37583.1"/>
    <property type="molecule type" value="Genomic_DNA"/>
</dbReference>
<comment type="similarity">
    <text evidence="8">Belongs to the binding-protein-dependent transport system permease family.</text>
</comment>
<dbReference type="EMBL" id="CP009313">
    <property type="protein sequence ID" value="AJE39003.1"/>
    <property type="molecule type" value="Genomic_DNA"/>
</dbReference>
<feature type="transmembrane region" description="Helical" evidence="8">
    <location>
        <begin position="156"/>
        <end position="184"/>
    </location>
</feature>
<dbReference type="GO" id="GO:0043190">
    <property type="term" value="C:ATP-binding cassette (ABC) transporter complex"/>
    <property type="evidence" value="ECO:0007669"/>
    <property type="project" value="InterPro"/>
</dbReference>
<evidence type="ECO:0000256" key="2">
    <source>
        <dbReference type="ARBA" id="ARBA00022448"/>
    </source>
</evidence>